<keyword evidence="3" id="KW-1185">Reference proteome</keyword>
<feature type="region of interest" description="Disordered" evidence="1">
    <location>
        <begin position="111"/>
        <end position="155"/>
    </location>
</feature>
<accession>A0BRJ2</accession>
<sequence length="246" mass="27595">MPIVALQILPLNENISLDLEKDTSINELFEFIKGQFGSRLNSDVQTWTCYSQLKRMNLNRVSCIGDVQNETLTINTLPNAGIQMYTPNSNLVNSSSNIQNYVNVQQFPAPVQQQAQPQQFPPQNSIPQQQQNQSQPQKSNPNQVQNQNSGQSQDQSNQVILHLTITDGIQQRKFQSIFTKNDLLEDVATAVLSYLGVAKEAASCDLIIFGQTYNSPEKRQKSLLQLSIQSNTTIDARLRWIGGSQQ</sequence>
<dbReference type="AlphaFoldDB" id="A0BRJ2"/>
<organism evidence="2 3">
    <name type="scientific">Paramecium tetraurelia</name>
    <dbReference type="NCBI Taxonomy" id="5888"/>
    <lineage>
        <taxon>Eukaryota</taxon>
        <taxon>Sar</taxon>
        <taxon>Alveolata</taxon>
        <taxon>Ciliophora</taxon>
        <taxon>Intramacronucleata</taxon>
        <taxon>Oligohymenophorea</taxon>
        <taxon>Peniculida</taxon>
        <taxon>Parameciidae</taxon>
        <taxon>Paramecium</taxon>
    </lineage>
</organism>
<dbReference type="HOGENOM" id="CLU_1130899_0_0_1"/>
<dbReference type="KEGG" id="ptm:GSPATT00031390001"/>
<evidence type="ECO:0000313" key="3">
    <source>
        <dbReference type="Proteomes" id="UP000000600"/>
    </source>
</evidence>
<evidence type="ECO:0008006" key="4">
    <source>
        <dbReference type="Google" id="ProtNLM"/>
    </source>
</evidence>
<evidence type="ECO:0000313" key="2">
    <source>
        <dbReference type="EMBL" id="CAK61159.1"/>
    </source>
</evidence>
<dbReference type="InParanoid" id="A0BRJ2"/>
<dbReference type="OrthoDB" id="311060at2759"/>
<dbReference type="RefSeq" id="XP_001428557.1">
    <property type="nucleotide sequence ID" value="XM_001428520.2"/>
</dbReference>
<reference evidence="2 3" key="1">
    <citation type="journal article" date="2006" name="Nature">
        <title>Global trends of whole-genome duplications revealed by the ciliate Paramecium tetraurelia.</title>
        <authorList>
            <consortium name="Genoscope"/>
            <person name="Aury J.-M."/>
            <person name="Jaillon O."/>
            <person name="Duret L."/>
            <person name="Noel B."/>
            <person name="Jubin C."/>
            <person name="Porcel B.M."/>
            <person name="Segurens B."/>
            <person name="Daubin V."/>
            <person name="Anthouard V."/>
            <person name="Aiach N."/>
            <person name="Arnaiz O."/>
            <person name="Billaut A."/>
            <person name="Beisson J."/>
            <person name="Blanc I."/>
            <person name="Bouhouche K."/>
            <person name="Camara F."/>
            <person name="Duharcourt S."/>
            <person name="Guigo R."/>
            <person name="Gogendeau D."/>
            <person name="Katinka M."/>
            <person name="Keller A.-M."/>
            <person name="Kissmehl R."/>
            <person name="Klotz C."/>
            <person name="Koll F."/>
            <person name="Le Moue A."/>
            <person name="Lepere C."/>
            <person name="Malinsky S."/>
            <person name="Nowacki M."/>
            <person name="Nowak J.K."/>
            <person name="Plattner H."/>
            <person name="Poulain J."/>
            <person name="Ruiz F."/>
            <person name="Serrano V."/>
            <person name="Zagulski M."/>
            <person name="Dessen P."/>
            <person name="Betermier M."/>
            <person name="Weissenbach J."/>
            <person name="Scarpelli C."/>
            <person name="Schachter V."/>
            <person name="Sperling L."/>
            <person name="Meyer E."/>
            <person name="Cohen J."/>
            <person name="Wincker P."/>
        </authorList>
    </citation>
    <scope>NUCLEOTIDE SEQUENCE [LARGE SCALE GENOMIC DNA]</scope>
    <source>
        <strain evidence="2 3">Stock d4-2</strain>
    </source>
</reference>
<gene>
    <name evidence="2" type="ORF">GSPATT00031390001</name>
</gene>
<dbReference type="EMBL" id="CT868012">
    <property type="protein sequence ID" value="CAK61159.1"/>
    <property type="molecule type" value="Genomic_DNA"/>
</dbReference>
<protein>
    <recommendedName>
        <fullName evidence="4">Ubiquitin-like domain-containing protein</fullName>
    </recommendedName>
</protein>
<name>A0BRJ2_PARTE</name>
<proteinExistence type="predicted"/>
<evidence type="ECO:0000256" key="1">
    <source>
        <dbReference type="SAM" id="MobiDB-lite"/>
    </source>
</evidence>
<dbReference type="OMA" id="WKCYSES"/>
<dbReference type="Proteomes" id="UP000000600">
    <property type="component" value="Unassembled WGS sequence"/>
</dbReference>
<dbReference type="GeneID" id="5014347"/>